<dbReference type="Gene3D" id="3.40.1350.10">
    <property type="match status" value="1"/>
</dbReference>
<accession>L8XX02</accession>
<dbReference type="Pfam" id="PF04471">
    <property type="entry name" value="Mrr_cat"/>
    <property type="match status" value="1"/>
</dbReference>
<dbReference type="RefSeq" id="WP_008315084.1">
    <property type="nucleotide sequence ID" value="NZ_KB372778.1"/>
</dbReference>
<dbReference type="HOGENOM" id="CLU_1342792_0_0_6"/>
<evidence type="ECO:0000259" key="1">
    <source>
        <dbReference type="Pfam" id="PF04471"/>
    </source>
</evidence>
<dbReference type="InterPro" id="IPR052906">
    <property type="entry name" value="Type_IV_Methyl-Rstrct_Enzyme"/>
</dbReference>
<dbReference type="EMBL" id="AOBV01000004">
    <property type="protein sequence ID" value="ELV08538.1"/>
    <property type="molecule type" value="Genomic_DNA"/>
</dbReference>
<reference evidence="2 3" key="1">
    <citation type="journal article" date="2013" name="Genome Announc.">
        <title>Complete Genome Sequence of Wohlfahrtiimonas chitiniclastica Strain SH04, Isolated from Chrysomya megacephala Collected from Pudong International Airport in China.</title>
        <authorList>
            <person name="Cao X.M."/>
            <person name="Chen T."/>
            <person name="Xu L.Z."/>
            <person name="Yao L.S."/>
            <person name="Qi J."/>
            <person name="Zhang X.L."/>
            <person name="Yan Q.L."/>
            <person name="Deng Y.H."/>
            <person name="Guo T.Y."/>
            <person name="Wang J."/>
            <person name="Hu K.X."/>
            <person name="Xu B.L."/>
        </authorList>
    </citation>
    <scope>NUCLEOTIDE SEQUENCE [LARGE SCALE GENOMIC DNA]</scope>
    <source>
        <strain evidence="2 3">SH04</strain>
    </source>
</reference>
<dbReference type="GO" id="GO:0015666">
    <property type="term" value="F:restriction endodeoxyribonuclease activity"/>
    <property type="evidence" value="ECO:0007669"/>
    <property type="project" value="TreeGrafter"/>
</dbReference>
<feature type="domain" description="Restriction endonuclease type IV Mrr" evidence="1">
    <location>
        <begin position="28"/>
        <end position="142"/>
    </location>
</feature>
<proteinExistence type="predicted"/>
<name>L8XX02_9GAMM</name>
<dbReference type="PANTHER" id="PTHR30015:SF7">
    <property type="entry name" value="TYPE IV METHYL-DIRECTED RESTRICTION ENZYME ECOKMRR"/>
    <property type="match status" value="1"/>
</dbReference>
<dbReference type="PANTHER" id="PTHR30015">
    <property type="entry name" value="MRR RESTRICTION SYSTEM PROTEIN"/>
    <property type="match status" value="1"/>
</dbReference>
<dbReference type="PATRIC" id="fig|1261130.3.peg.628"/>
<organism evidence="2 3">
    <name type="scientific">Wohlfahrtiimonas chitiniclastica SH04</name>
    <dbReference type="NCBI Taxonomy" id="1261130"/>
    <lineage>
        <taxon>Bacteria</taxon>
        <taxon>Pseudomonadati</taxon>
        <taxon>Pseudomonadota</taxon>
        <taxon>Gammaproteobacteria</taxon>
        <taxon>Cardiobacteriales</taxon>
        <taxon>Ignatzschineriaceae</taxon>
        <taxon>Wohlfahrtiimonas</taxon>
    </lineage>
</organism>
<dbReference type="InterPro" id="IPR011335">
    <property type="entry name" value="Restrct_endonuc-II-like"/>
</dbReference>
<dbReference type="GO" id="GO:0009307">
    <property type="term" value="P:DNA restriction-modification system"/>
    <property type="evidence" value="ECO:0007669"/>
    <property type="project" value="InterPro"/>
</dbReference>
<dbReference type="AlphaFoldDB" id="L8XX02"/>
<evidence type="ECO:0000313" key="2">
    <source>
        <dbReference type="EMBL" id="ELV08538.1"/>
    </source>
</evidence>
<keyword evidence="3" id="KW-1185">Reference proteome</keyword>
<comment type="caution">
    <text evidence="2">The sequence shown here is derived from an EMBL/GenBank/DDBJ whole genome shotgun (WGS) entry which is preliminary data.</text>
</comment>
<protein>
    <recommendedName>
        <fullName evidence="1">Restriction endonuclease type IV Mrr domain-containing protein</fullName>
    </recommendedName>
</protein>
<dbReference type="OrthoDB" id="7061312at2"/>
<gene>
    <name evidence="2" type="ORF">F387_01136</name>
</gene>
<dbReference type="InterPro" id="IPR011856">
    <property type="entry name" value="tRNA_endonuc-like_dom_sf"/>
</dbReference>
<dbReference type="InterPro" id="IPR007560">
    <property type="entry name" value="Restrct_endonuc_IV_Mrr"/>
</dbReference>
<dbReference type="Proteomes" id="UP000011617">
    <property type="component" value="Unassembled WGS sequence"/>
</dbReference>
<dbReference type="SUPFAM" id="SSF52980">
    <property type="entry name" value="Restriction endonuclease-like"/>
    <property type="match status" value="1"/>
</dbReference>
<sequence length="204" mass="23523">MPSVNLFDVLALSNQATDKKLQEIILKLDECSSNELNYVACALLKALEYDSQIIDGVHDKGIDVIGFKDNHREVAVQCKAWNPKKATERINVKDVQAFKGCVLSSNYQYGLFITTHYFSDPALKEEDDRLMLIDRKALYSLLNRYFPSIMADCYYRETLKTLSTCPKCNSGNLLKLYAKSKRVYYHWCENCDERIFNFKNKAAE</sequence>
<dbReference type="GO" id="GO:0003677">
    <property type="term" value="F:DNA binding"/>
    <property type="evidence" value="ECO:0007669"/>
    <property type="project" value="InterPro"/>
</dbReference>
<evidence type="ECO:0000313" key="3">
    <source>
        <dbReference type="Proteomes" id="UP000011617"/>
    </source>
</evidence>